<keyword evidence="3 5" id="KW-1133">Transmembrane helix</keyword>
<dbReference type="PANTHER" id="PTHR22911">
    <property type="entry name" value="ACYL-MALONYL CONDENSING ENZYME-RELATED"/>
    <property type="match status" value="1"/>
</dbReference>
<feature type="transmembrane region" description="Helical" evidence="5">
    <location>
        <begin position="159"/>
        <end position="181"/>
    </location>
</feature>
<dbReference type="SUPFAM" id="SSF103481">
    <property type="entry name" value="Multidrug resistance efflux transporter EmrE"/>
    <property type="match status" value="2"/>
</dbReference>
<dbReference type="EMBL" id="CP133568">
    <property type="protein sequence ID" value="WMT04974.1"/>
    <property type="molecule type" value="Genomic_DNA"/>
</dbReference>
<comment type="subcellular location">
    <subcellularLocation>
        <location evidence="1">Membrane</location>
        <topology evidence="1">Multi-pass membrane protein</topology>
    </subcellularLocation>
</comment>
<keyword evidence="4 5" id="KW-0472">Membrane</keyword>
<evidence type="ECO:0000256" key="4">
    <source>
        <dbReference type="ARBA" id="ARBA00023136"/>
    </source>
</evidence>
<feature type="domain" description="EamA" evidence="6">
    <location>
        <begin position="23"/>
        <end position="149"/>
    </location>
</feature>
<evidence type="ECO:0000256" key="3">
    <source>
        <dbReference type="ARBA" id="ARBA00022989"/>
    </source>
</evidence>
<evidence type="ECO:0000256" key="2">
    <source>
        <dbReference type="ARBA" id="ARBA00022692"/>
    </source>
</evidence>
<evidence type="ECO:0000256" key="1">
    <source>
        <dbReference type="ARBA" id="ARBA00004141"/>
    </source>
</evidence>
<feature type="transmembrane region" description="Helical" evidence="5">
    <location>
        <begin position="21"/>
        <end position="38"/>
    </location>
</feature>
<evidence type="ECO:0000256" key="5">
    <source>
        <dbReference type="SAM" id="Phobius"/>
    </source>
</evidence>
<proteinExistence type="predicted"/>
<dbReference type="RefSeq" id="WP_309153141.1">
    <property type="nucleotide sequence ID" value="NZ_CP133568.1"/>
</dbReference>
<dbReference type="PANTHER" id="PTHR22911:SF6">
    <property type="entry name" value="SOLUTE CARRIER FAMILY 35 MEMBER G1"/>
    <property type="match status" value="1"/>
</dbReference>
<feature type="transmembrane region" description="Helical" evidence="5">
    <location>
        <begin position="227"/>
        <end position="247"/>
    </location>
</feature>
<dbReference type="InterPro" id="IPR037185">
    <property type="entry name" value="EmrE-like"/>
</dbReference>
<feature type="transmembrane region" description="Helical" evidence="5">
    <location>
        <begin position="80"/>
        <end position="98"/>
    </location>
</feature>
<dbReference type="Pfam" id="PF00892">
    <property type="entry name" value="EamA"/>
    <property type="match status" value="1"/>
</dbReference>
<evidence type="ECO:0000259" key="6">
    <source>
        <dbReference type="Pfam" id="PF00892"/>
    </source>
</evidence>
<feature type="transmembrane region" description="Helical" evidence="5">
    <location>
        <begin position="193"/>
        <end position="215"/>
    </location>
</feature>
<feature type="transmembrane region" description="Helical" evidence="5">
    <location>
        <begin position="259"/>
        <end position="280"/>
    </location>
</feature>
<evidence type="ECO:0000313" key="7">
    <source>
        <dbReference type="EMBL" id="WMT04974.1"/>
    </source>
</evidence>
<accession>A0ABY9PF24</accession>
<feature type="transmembrane region" description="Helical" evidence="5">
    <location>
        <begin position="133"/>
        <end position="153"/>
    </location>
</feature>
<protein>
    <submittedName>
        <fullName evidence="7">DMT family transporter</fullName>
    </submittedName>
</protein>
<organism evidence="7 8">
    <name type="scientific">Lysobacter yananisis</name>
    <dbReference type="NCBI Taxonomy" id="1003114"/>
    <lineage>
        <taxon>Bacteria</taxon>
        <taxon>Pseudomonadati</taxon>
        <taxon>Pseudomonadota</taxon>
        <taxon>Gammaproteobacteria</taxon>
        <taxon>Lysobacterales</taxon>
        <taxon>Lysobacteraceae</taxon>
        <taxon>Lysobacter</taxon>
    </lineage>
</organism>
<keyword evidence="2 5" id="KW-0812">Transmembrane</keyword>
<evidence type="ECO:0000313" key="8">
    <source>
        <dbReference type="Proteomes" id="UP001229313"/>
    </source>
</evidence>
<sequence length="316" mass="33144">MSSAQLTATAATPSRSLPLRAGLMAAASISLALLAVLSRYTRGLAPELVTWGRFVLPVLVLTAFARGPDWRAAWSLADRLGWLRALCAVIAQICFVFAATQGDLLQAVLLYNTGPLFIPLVAWLWLREPLRPATVAGLALGFLGVLAVLRPGGRALDPLALVALTGGVAMAVSQVLFYRCAQRQPPLRNQFKLYTQASLLSLPLALLGAAHTPWATVLGGGAASEPVWVLTLALLGMTACSLGNQSLRDLAYRGMDNASTLAPLMYVAVPVSAALDWLLFGRVAAPMALFGAALIVAGAVVALRSGAREAARASPR</sequence>
<dbReference type="Proteomes" id="UP001229313">
    <property type="component" value="Chromosome"/>
</dbReference>
<name>A0ABY9PF24_9GAMM</name>
<feature type="transmembrane region" description="Helical" evidence="5">
    <location>
        <begin position="104"/>
        <end position="126"/>
    </location>
</feature>
<reference evidence="7 8" key="1">
    <citation type="submission" date="2023-08" db="EMBL/GenBank/DDBJ databases">
        <title>The whole genome sequence of Lysobacter yananisis.</title>
        <authorList>
            <person name="Sun H."/>
        </authorList>
    </citation>
    <scope>NUCLEOTIDE SEQUENCE [LARGE SCALE GENOMIC DNA]</scope>
    <source>
        <strain evidence="7 8">SNNU513</strain>
    </source>
</reference>
<feature type="transmembrane region" description="Helical" evidence="5">
    <location>
        <begin position="50"/>
        <end position="68"/>
    </location>
</feature>
<keyword evidence="8" id="KW-1185">Reference proteome</keyword>
<gene>
    <name evidence="7" type="ORF">RDV84_09060</name>
</gene>
<dbReference type="InterPro" id="IPR000620">
    <property type="entry name" value="EamA_dom"/>
</dbReference>
<feature type="transmembrane region" description="Helical" evidence="5">
    <location>
        <begin position="286"/>
        <end position="307"/>
    </location>
</feature>